<comment type="caution">
    <text evidence="25">The sequence shown here is derived from an EMBL/GenBank/DDBJ whole genome shotgun (WGS) entry which is preliminary data.</text>
</comment>
<dbReference type="PANTHER" id="PTHR46382:SF1">
    <property type="entry name" value="PHOSPHATIDATE CYTIDYLYLTRANSFERASE"/>
    <property type="match status" value="1"/>
</dbReference>
<gene>
    <name evidence="25" type="ORF">ACFS6H_02050</name>
</gene>
<evidence type="ECO:0000256" key="13">
    <source>
        <dbReference type="ARBA" id="ARBA00022989"/>
    </source>
</evidence>
<dbReference type="Proteomes" id="UP001597511">
    <property type="component" value="Unassembled WGS sequence"/>
</dbReference>
<keyword evidence="12 25" id="KW-0548">Nucleotidyltransferase</keyword>
<organism evidence="25 26">
    <name type="scientific">Terrimonas rubra</name>
    <dbReference type="NCBI Taxonomy" id="1035890"/>
    <lineage>
        <taxon>Bacteria</taxon>
        <taxon>Pseudomonadati</taxon>
        <taxon>Bacteroidota</taxon>
        <taxon>Chitinophagia</taxon>
        <taxon>Chitinophagales</taxon>
        <taxon>Chitinophagaceae</taxon>
        <taxon>Terrimonas</taxon>
    </lineage>
</organism>
<comment type="catalytic activity">
    <reaction evidence="1">
        <text>a 1,2-diacyl-sn-glycero-3-phosphate + CTP + H(+) = a CDP-1,2-diacyl-sn-glycerol + diphosphate</text>
        <dbReference type="Rhea" id="RHEA:16229"/>
        <dbReference type="ChEBI" id="CHEBI:15378"/>
        <dbReference type="ChEBI" id="CHEBI:33019"/>
        <dbReference type="ChEBI" id="CHEBI:37563"/>
        <dbReference type="ChEBI" id="CHEBI:58332"/>
        <dbReference type="ChEBI" id="CHEBI:58608"/>
        <dbReference type="EC" id="2.7.7.41"/>
    </reaction>
</comment>
<evidence type="ECO:0000256" key="4">
    <source>
        <dbReference type="ARBA" id="ARBA00005189"/>
    </source>
</evidence>
<keyword evidence="13 24" id="KW-1133">Transmembrane helix</keyword>
<evidence type="ECO:0000256" key="5">
    <source>
        <dbReference type="ARBA" id="ARBA00010185"/>
    </source>
</evidence>
<dbReference type="Pfam" id="PF01148">
    <property type="entry name" value="CTP_transf_1"/>
    <property type="match status" value="1"/>
</dbReference>
<evidence type="ECO:0000256" key="6">
    <source>
        <dbReference type="ARBA" id="ARBA00012487"/>
    </source>
</evidence>
<feature type="transmembrane region" description="Helical" evidence="24">
    <location>
        <begin position="238"/>
        <end position="259"/>
    </location>
</feature>
<feature type="transmembrane region" description="Helical" evidence="24">
    <location>
        <begin position="99"/>
        <end position="119"/>
    </location>
</feature>
<evidence type="ECO:0000256" key="19">
    <source>
        <dbReference type="ARBA" id="ARBA00031825"/>
    </source>
</evidence>
<evidence type="ECO:0000256" key="10">
    <source>
        <dbReference type="ARBA" id="ARBA00022679"/>
    </source>
</evidence>
<evidence type="ECO:0000313" key="25">
    <source>
        <dbReference type="EMBL" id="MFD2918472.1"/>
    </source>
</evidence>
<comment type="pathway">
    <text evidence="4">Lipid metabolism.</text>
</comment>
<evidence type="ECO:0000256" key="20">
    <source>
        <dbReference type="ARBA" id="ARBA00032253"/>
    </source>
</evidence>
<evidence type="ECO:0000256" key="17">
    <source>
        <dbReference type="ARBA" id="ARBA00023264"/>
    </source>
</evidence>
<name>A0ABW5ZZR5_9BACT</name>
<proteinExistence type="inferred from homology"/>
<evidence type="ECO:0000256" key="14">
    <source>
        <dbReference type="ARBA" id="ARBA00023098"/>
    </source>
</evidence>
<dbReference type="GO" id="GO:0016779">
    <property type="term" value="F:nucleotidyltransferase activity"/>
    <property type="evidence" value="ECO:0007669"/>
    <property type="project" value="UniProtKB-KW"/>
</dbReference>
<feature type="transmembrane region" description="Helical" evidence="24">
    <location>
        <begin position="66"/>
        <end position="87"/>
    </location>
</feature>
<keyword evidence="15 24" id="KW-0472">Membrane</keyword>
<reference evidence="26" key="1">
    <citation type="journal article" date="2019" name="Int. J. Syst. Evol. Microbiol.">
        <title>The Global Catalogue of Microorganisms (GCM) 10K type strain sequencing project: providing services to taxonomists for standard genome sequencing and annotation.</title>
        <authorList>
            <consortium name="The Broad Institute Genomics Platform"/>
            <consortium name="The Broad Institute Genome Sequencing Center for Infectious Disease"/>
            <person name="Wu L."/>
            <person name="Ma J."/>
        </authorList>
    </citation>
    <scope>NUCLEOTIDE SEQUENCE [LARGE SCALE GENOMIC DNA]</scope>
    <source>
        <strain evidence="26">KCTC 23299</strain>
    </source>
</reference>
<feature type="transmembrane region" description="Helical" evidence="24">
    <location>
        <begin position="170"/>
        <end position="191"/>
    </location>
</feature>
<evidence type="ECO:0000256" key="18">
    <source>
        <dbReference type="ARBA" id="ARBA00029893"/>
    </source>
</evidence>
<protein>
    <recommendedName>
        <fullName evidence="7">Phosphatidate cytidylyltransferase</fullName>
        <ecNumber evidence="6">2.7.7.41</ecNumber>
    </recommendedName>
    <alternativeName>
        <fullName evidence="20">CDP-DAG synthase</fullName>
    </alternativeName>
    <alternativeName>
        <fullName evidence="22">CDP-DG synthase</fullName>
    </alternativeName>
    <alternativeName>
        <fullName evidence="18">CDP-diacylglycerol synthase</fullName>
    </alternativeName>
    <alternativeName>
        <fullName evidence="21">CDP-diglyceride pyrophosphorylase</fullName>
    </alternativeName>
    <alternativeName>
        <fullName evidence="23">CDP-diglyceride synthase</fullName>
    </alternativeName>
    <alternativeName>
        <fullName evidence="19">CTP:phosphatidate cytidylyltransferase</fullName>
    </alternativeName>
</protein>
<dbReference type="RefSeq" id="WP_386094660.1">
    <property type="nucleotide sequence ID" value="NZ_JBHUOZ010000001.1"/>
</dbReference>
<keyword evidence="11 24" id="KW-0812">Transmembrane</keyword>
<evidence type="ECO:0000256" key="8">
    <source>
        <dbReference type="ARBA" id="ARBA00022475"/>
    </source>
</evidence>
<sequence>MAMNWSVFTTRAIYGLSFAAIMAAGFLYSYWSFLLLFTIVHVGGWREYLRLIEKIFKTEIDLNLKLGFFLLGFAIMLYVPILSSWLTDTHIIYKKFGLFGYYVNVHFILLIAGTLLTMVGTFQQKVIHLKAYLSAALGLLYLSVNIGLLLDLYKPIYVITEEGYWQSPAFFLPLTILLSIWVNDTMAYIVGSFIGKTPFSKISPKKTWEGTIGGAILAVATIGLLFPALFYNDQLNNLYPVLITIASIAAVAGTSGDLLESKLKRMAGVKDSGTMMPGHGGFLDRFDSLLIAVPCVWIFVRLFL</sequence>
<accession>A0ABW5ZZR5</accession>
<evidence type="ECO:0000256" key="1">
    <source>
        <dbReference type="ARBA" id="ARBA00001698"/>
    </source>
</evidence>
<evidence type="ECO:0000256" key="9">
    <source>
        <dbReference type="ARBA" id="ARBA00022516"/>
    </source>
</evidence>
<feature type="transmembrane region" description="Helical" evidence="24">
    <location>
        <begin position="131"/>
        <end position="150"/>
    </location>
</feature>
<evidence type="ECO:0000313" key="26">
    <source>
        <dbReference type="Proteomes" id="UP001597511"/>
    </source>
</evidence>
<evidence type="ECO:0000256" key="16">
    <source>
        <dbReference type="ARBA" id="ARBA00023209"/>
    </source>
</evidence>
<comment type="pathway">
    <text evidence="3">Phospholipid metabolism; CDP-diacylglycerol biosynthesis; CDP-diacylglycerol from sn-glycerol 3-phosphate: step 3/3.</text>
</comment>
<feature type="transmembrane region" description="Helical" evidence="24">
    <location>
        <begin position="12"/>
        <end position="45"/>
    </location>
</feature>
<keyword evidence="17" id="KW-1208">Phospholipid metabolism</keyword>
<feature type="transmembrane region" description="Helical" evidence="24">
    <location>
        <begin position="280"/>
        <end position="300"/>
    </location>
</feature>
<comment type="similarity">
    <text evidence="5">Belongs to the CDS family.</text>
</comment>
<keyword evidence="8" id="KW-1003">Cell membrane</keyword>
<keyword evidence="16" id="KW-0594">Phospholipid biosynthesis</keyword>
<evidence type="ECO:0000256" key="22">
    <source>
        <dbReference type="ARBA" id="ARBA00032743"/>
    </source>
</evidence>
<comment type="subcellular location">
    <subcellularLocation>
        <location evidence="2">Cell membrane</location>
        <topology evidence="2">Multi-pass membrane protein</topology>
    </subcellularLocation>
</comment>
<evidence type="ECO:0000256" key="21">
    <source>
        <dbReference type="ARBA" id="ARBA00032396"/>
    </source>
</evidence>
<evidence type="ECO:0000256" key="2">
    <source>
        <dbReference type="ARBA" id="ARBA00004651"/>
    </source>
</evidence>
<keyword evidence="26" id="KW-1185">Reference proteome</keyword>
<feature type="transmembrane region" description="Helical" evidence="24">
    <location>
        <begin position="212"/>
        <end position="232"/>
    </location>
</feature>
<keyword evidence="14" id="KW-0443">Lipid metabolism</keyword>
<evidence type="ECO:0000256" key="12">
    <source>
        <dbReference type="ARBA" id="ARBA00022695"/>
    </source>
</evidence>
<evidence type="ECO:0000256" key="23">
    <source>
        <dbReference type="ARBA" id="ARBA00033406"/>
    </source>
</evidence>
<evidence type="ECO:0000256" key="11">
    <source>
        <dbReference type="ARBA" id="ARBA00022692"/>
    </source>
</evidence>
<dbReference type="PANTHER" id="PTHR46382">
    <property type="entry name" value="PHOSPHATIDATE CYTIDYLYLTRANSFERASE"/>
    <property type="match status" value="1"/>
</dbReference>
<dbReference type="EC" id="2.7.7.41" evidence="6"/>
<dbReference type="EMBL" id="JBHUOZ010000001">
    <property type="protein sequence ID" value="MFD2918472.1"/>
    <property type="molecule type" value="Genomic_DNA"/>
</dbReference>
<keyword evidence="10" id="KW-0808">Transferase</keyword>
<evidence type="ECO:0000256" key="3">
    <source>
        <dbReference type="ARBA" id="ARBA00005119"/>
    </source>
</evidence>
<evidence type="ECO:0000256" key="7">
    <source>
        <dbReference type="ARBA" id="ARBA00019373"/>
    </source>
</evidence>
<evidence type="ECO:0000256" key="15">
    <source>
        <dbReference type="ARBA" id="ARBA00023136"/>
    </source>
</evidence>
<keyword evidence="9" id="KW-0444">Lipid biosynthesis</keyword>
<evidence type="ECO:0000256" key="24">
    <source>
        <dbReference type="SAM" id="Phobius"/>
    </source>
</evidence>